<protein>
    <submittedName>
        <fullName evidence="1">Uncharacterized protein</fullName>
    </submittedName>
</protein>
<evidence type="ECO:0000313" key="2">
    <source>
        <dbReference type="Proteomes" id="UP000292702"/>
    </source>
</evidence>
<dbReference type="EMBL" id="RWJN01000013">
    <property type="protein sequence ID" value="TCD70892.1"/>
    <property type="molecule type" value="Genomic_DNA"/>
</dbReference>
<dbReference type="AlphaFoldDB" id="A0A4R0RUN1"/>
<name>A0A4R0RUN1_9APHY</name>
<proteinExistence type="predicted"/>
<gene>
    <name evidence="1" type="ORF">EIP91_001200</name>
</gene>
<sequence>MSSSCDSSTLVLAILPDANDDPIPLLRIPIHFVPRYSTKPHKWLLYCAYTLCDGRQGSMYLHARNSHQPSAIDLESTDVVPETQGIYVYHVEGLERLFDYKLRGSTPNSDYSSSSSTTHKQLRSDGLAIHSGCPFIRDREVV</sequence>
<keyword evidence="2" id="KW-1185">Reference proteome</keyword>
<comment type="caution">
    <text evidence="1">The sequence shown here is derived from an EMBL/GenBank/DDBJ whole genome shotgun (WGS) entry which is preliminary data.</text>
</comment>
<accession>A0A4R0RUN1</accession>
<reference evidence="1 2" key="1">
    <citation type="submission" date="2018-11" db="EMBL/GenBank/DDBJ databases">
        <title>Genome assembly of Steccherinum ochraceum LE-BIN_3174, the white-rot fungus of the Steccherinaceae family (The Residual Polyporoid clade, Polyporales, Basidiomycota).</title>
        <authorList>
            <person name="Fedorova T.V."/>
            <person name="Glazunova O.A."/>
            <person name="Landesman E.O."/>
            <person name="Moiseenko K.V."/>
            <person name="Psurtseva N.V."/>
            <person name="Savinova O.S."/>
            <person name="Shakhova N.V."/>
            <person name="Tyazhelova T.V."/>
            <person name="Vasina D.V."/>
        </authorList>
    </citation>
    <scope>NUCLEOTIDE SEQUENCE [LARGE SCALE GENOMIC DNA]</scope>
    <source>
        <strain evidence="1 2">LE-BIN_3174</strain>
    </source>
</reference>
<evidence type="ECO:0000313" key="1">
    <source>
        <dbReference type="EMBL" id="TCD70892.1"/>
    </source>
</evidence>
<dbReference type="Proteomes" id="UP000292702">
    <property type="component" value="Unassembled WGS sequence"/>
</dbReference>
<organism evidence="1 2">
    <name type="scientific">Steccherinum ochraceum</name>
    <dbReference type="NCBI Taxonomy" id="92696"/>
    <lineage>
        <taxon>Eukaryota</taxon>
        <taxon>Fungi</taxon>
        <taxon>Dikarya</taxon>
        <taxon>Basidiomycota</taxon>
        <taxon>Agaricomycotina</taxon>
        <taxon>Agaricomycetes</taxon>
        <taxon>Polyporales</taxon>
        <taxon>Steccherinaceae</taxon>
        <taxon>Steccherinum</taxon>
    </lineage>
</organism>